<evidence type="ECO:0000256" key="1">
    <source>
        <dbReference type="SAM" id="Coils"/>
    </source>
</evidence>
<evidence type="ECO:0000313" key="4">
    <source>
        <dbReference type="Proteomes" id="UP001153365"/>
    </source>
</evidence>
<sequence length="1259" mass="141455">MASYGGMYDTSYTRHGGSEDWLTDSAYPDLFRHSQFESDIDGNVPYERSIADPGNPHLGVSDEDWNEARQELATLGLPGSSQLHSFHGGHDHYSASSAGRLSPGRFAHADDLMGSYGHGYDCDDSRLGEDPYADRSYSPRDHDILSSNDDHGYALNDLRSSEDYIYPQTDHFSSVRDHTLPYSDWESRQDNFKPFGESTDVYPKDEYLEHSLNQFRSKSPGALSSSTLYQRLDEPDRHSNSTQYFEGLGLGDHAYSRSSGESGWDNSLPTSPHYSNLHVDSRRLSELYSNSAYHPNNSSLLGDVRVEYKPYSSRDRFPEPSGRDSFVGEYDSGGQSNLTRLDQLKSPLPGLHERRRSLDGDNGSTFSDSFPHYGLENSRRWSASEGLSNIRSEVDNALRHSLAESANYDKLALARISAHSPGALGQRNLIDSARDRIEDSLASSASNVLNDSKLLNSHGISRSSTPLSSAVYPRSPYQPSFIDPYQDSEVKLRGSLSSSRPITPLSAGLLARSPYQQSLTASRMSTHPPTQSYGNSFDQANLNSLSRWDGLDRKIENIERLNQNIRMSEQANQTELALMNQKSLDLYNHSILQSRDDIESHRERLEIERERSELNREQLEAQIQMDNLSLQTRAIARQQDIDQNRRMANLSRLGSLSSTVDRSILSRPLSAPYQQQSRLLSAARSLSERDSNKYRLPTYDHVDSYYSMLSNHLPNHLPMFRDPYWRGSNSGSLRSSAGLNLLAPRSSLGSSISRMRDPFQYGIDYDYGYGRVGRLGLSHNQFAREHALALDDLYLFELLLRLDRQINDTERQRRWSERLRWEEWADNKARIESWKRMSEIERRRLGLGEGSYWASSLFRIPLSSQFGYSTALDLRRSWPSSSMISRSHFSLTPRLSARYPMWSRGGLGLGRRISRWYDFYPPLTLKQLQRQEAIRRDYAERRGEIPPRPKAFGVGLMGTGVPGRPALGVLRGNHEVDFLAWFSPKKLILFFAPLDFTISYYCQDTPGFLNRTSSLGSSRPLGSRSNLSLIPEKSLDFGPSSRLYPHTSGSYSTRTPLKPISSLSNTLYNARPLSVPFNARASSPDTSAKERSFSDIRNLSQSKSVFSSFPSKTSIPLSSSASGKPDLDGRPNLPHSSSTNQNYSRKTTSNSNCEVISVPPSRPYTPSGGVAFNPTVKSISLDNDAPPEPRPPSRLSKRPSRSALKTPPIKSNGLNPSTSLNAADEQRLEFITKTNTVKNRSTPALPEQLPKSPSVRKSN</sequence>
<feature type="compositionally biased region" description="Basic and acidic residues" evidence="2">
    <location>
        <begin position="312"/>
        <end position="322"/>
    </location>
</feature>
<accession>A0AAV0BPR2</accession>
<feature type="compositionally biased region" description="Low complexity" evidence="2">
    <location>
        <begin position="1105"/>
        <end position="1114"/>
    </location>
</feature>
<dbReference type="AlphaFoldDB" id="A0AAV0BPR2"/>
<feature type="compositionally biased region" description="Polar residues" evidence="2">
    <location>
        <begin position="1232"/>
        <end position="1242"/>
    </location>
</feature>
<keyword evidence="1" id="KW-0175">Coiled coil</keyword>
<protein>
    <submittedName>
        <fullName evidence="3">Expressed protein</fullName>
    </submittedName>
</protein>
<feature type="compositionally biased region" description="Polar residues" evidence="2">
    <location>
        <begin position="1212"/>
        <end position="1221"/>
    </location>
</feature>
<feature type="coiled-coil region" evidence="1">
    <location>
        <begin position="551"/>
        <end position="631"/>
    </location>
</feature>
<organism evidence="3 4">
    <name type="scientific">Phakopsora pachyrhizi</name>
    <name type="common">Asian soybean rust disease fungus</name>
    <dbReference type="NCBI Taxonomy" id="170000"/>
    <lineage>
        <taxon>Eukaryota</taxon>
        <taxon>Fungi</taxon>
        <taxon>Dikarya</taxon>
        <taxon>Basidiomycota</taxon>
        <taxon>Pucciniomycotina</taxon>
        <taxon>Pucciniomycetes</taxon>
        <taxon>Pucciniales</taxon>
        <taxon>Phakopsoraceae</taxon>
        <taxon>Phakopsora</taxon>
    </lineage>
</organism>
<reference evidence="3" key="1">
    <citation type="submission" date="2022-06" db="EMBL/GenBank/DDBJ databases">
        <authorList>
            <consortium name="SYNGENTA / RWTH Aachen University"/>
        </authorList>
    </citation>
    <scope>NUCLEOTIDE SEQUENCE</scope>
</reference>
<proteinExistence type="predicted"/>
<feature type="region of interest" description="Disordered" evidence="2">
    <location>
        <begin position="312"/>
        <end position="365"/>
    </location>
</feature>
<keyword evidence="4" id="KW-1185">Reference proteome</keyword>
<dbReference type="Proteomes" id="UP001153365">
    <property type="component" value="Unassembled WGS sequence"/>
</dbReference>
<comment type="caution">
    <text evidence="3">The sequence shown here is derived from an EMBL/GenBank/DDBJ whole genome shotgun (WGS) entry which is preliminary data.</text>
</comment>
<gene>
    <name evidence="3" type="ORF">PPACK8108_LOCUS24398</name>
</gene>
<feature type="region of interest" description="Disordered" evidence="2">
    <location>
        <begin position="1105"/>
        <end position="1259"/>
    </location>
</feature>
<evidence type="ECO:0000313" key="3">
    <source>
        <dbReference type="EMBL" id="CAH7689343.1"/>
    </source>
</evidence>
<feature type="compositionally biased region" description="Polar residues" evidence="2">
    <location>
        <begin position="1134"/>
        <end position="1154"/>
    </location>
</feature>
<evidence type="ECO:0000256" key="2">
    <source>
        <dbReference type="SAM" id="MobiDB-lite"/>
    </source>
</evidence>
<name>A0AAV0BPR2_PHAPC</name>
<dbReference type="EMBL" id="CALTRL010006065">
    <property type="protein sequence ID" value="CAH7689343.1"/>
    <property type="molecule type" value="Genomic_DNA"/>
</dbReference>